<dbReference type="InterPro" id="IPR018039">
    <property type="entry name" value="IF_conserved"/>
</dbReference>
<dbReference type="PANTHER" id="PTHR23239:SF167">
    <property type="entry name" value="KERATIN, TYPE I CYTOSKELETAL 20"/>
    <property type="match status" value="1"/>
</dbReference>
<dbReference type="GO" id="GO:0045109">
    <property type="term" value="P:intermediate filament organization"/>
    <property type="evidence" value="ECO:0007669"/>
    <property type="project" value="TreeGrafter"/>
</dbReference>
<organism evidence="11 12">
    <name type="scientific">Laticauda laticaudata</name>
    <name type="common">Blue-ringed sea krait</name>
    <name type="synonym">Blue-lipped sea krait</name>
    <dbReference type="NCBI Taxonomy" id="8630"/>
    <lineage>
        <taxon>Eukaryota</taxon>
        <taxon>Metazoa</taxon>
        <taxon>Chordata</taxon>
        <taxon>Craniata</taxon>
        <taxon>Vertebrata</taxon>
        <taxon>Euteleostomi</taxon>
        <taxon>Lepidosauria</taxon>
        <taxon>Squamata</taxon>
        <taxon>Bifurcata</taxon>
        <taxon>Unidentata</taxon>
        <taxon>Episquamata</taxon>
        <taxon>Toxicofera</taxon>
        <taxon>Serpentes</taxon>
        <taxon>Colubroidea</taxon>
        <taxon>Elapidae</taxon>
        <taxon>Laticaudinae</taxon>
        <taxon>Laticauda</taxon>
    </lineage>
</organism>
<evidence type="ECO:0000256" key="4">
    <source>
        <dbReference type="ARBA" id="ARBA00037685"/>
    </source>
</evidence>
<evidence type="ECO:0000256" key="2">
    <source>
        <dbReference type="ARBA" id="ARBA00022754"/>
    </source>
</evidence>
<dbReference type="GeneTree" id="ENSGT00940000155258"/>
<keyword evidence="1" id="KW-0416">Keratin</keyword>
<comment type="function">
    <text evidence="4">Plays a significant role in maintaining keratin filament organization in intestinal epithelia. When phosphorylated, plays a role in the secretion of mucin in the small intestine.</text>
</comment>
<dbReference type="PROSITE" id="PS00226">
    <property type="entry name" value="IF_ROD_1"/>
    <property type="match status" value="1"/>
</dbReference>
<evidence type="ECO:0000256" key="9">
    <source>
        <dbReference type="RuleBase" id="RU000685"/>
    </source>
</evidence>
<dbReference type="FunFam" id="1.20.5.170:FF:000002">
    <property type="entry name" value="Type I keratin KA11"/>
    <property type="match status" value="1"/>
</dbReference>
<dbReference type="PRINTS" id="PR01248">
    <property type="entry name" value="TYPE1KERATIN"/>
</dbReference>
<sequence length="122" mass="14385">MDGRGKIEQLNVEVTTTTHQLETQRSEITDRRNILQNLEIELQSQLSWKTERENAIAETEAHYRTILTQIQMAIGNIEAQLMQLRSDMEQQSIEYNILLDVKVKLEVEIATYRRLLEGENWR</sequence>
<dbReference type="Gene3D" id="1.20.5.500">
    <property type="entry name" value="Single helix bin"/>
    <property type="match status" value="1"/>
</dbReference>
<dbReference type="SUPFAM" id="SSF64593">
    <property type="entry name" value="Intermediate filament protein, coiled coil region"/>
    <property type="match status" value="1"/>
</dbReference>
<dbReference type="InterPro" id="IPR039008">
    <property type="entry name" value="IF_rod_dom"/>
</dbReference>
<dbReference type="PROSITE" id="PS51842">
    <property type="entry name" value="IF_ROD_2"/>
    <property type="match status" value="1"/>
</dbReference>
<dbReference type="Ensembl" id="ENSLLTT00000013308.1">
    <property type="protein sequence ID" value="ENSLLTP00000012810.1"/>
    <property type="gene ID" value="ENSLLTG00000009807.1"/>
</dbReference>
<evidence type="ECO:0000256" key="3">
    <source>
        <dbReference type="ARBA" id="ARBA00023054"/>
    </source>
</evidence>
<evidence type="ECO:0000313" key="12">
    <source>
        <dbReference type="Proteomes" id="UP000694406"/>
    </source>
</evidence>
<dbReference type="AlphaFoldDB" id="A0A8C5S482"/>
<comment type="similarity">
    <text evidence="9">Belongs to the intermediate filament family.</text>
</comment>
<protein>
    <recommendedName>
        <fullName evidence="6">Keratin, type I cytoskeletal 20</fullName>
    </recommendedName>
    <alternativeName>
        <fullName evidence="7">Cytokeratin-20</fullName>
    </alternativeName>
    <alternativeName>
        <fullName evidence="8">Keratin-20</fullName>
    </alternativeName>
</protein>
<dbReference type="Proteomes" id="UP000694406">
    <property type="component" value="Unplaced"/>
</dbReference>
<keyword evidence="2 9" id="KW-0403">Intermediate filament</keyword>
<dbReference type="GO" id="GO:0005198">
    <property type="term" value="F:structural molecule activity"/>
    <property type="evidence" value="ECO:0007669"/>
    <property type="project" value="InterPro"/>
</dbReference>
<name>A0A8C5S482_LATLA</name>
<dbReference type="InterPro" id="IPR002957">
    <property type="entry name" value="Keratin_I"/>
</dbReference>
<evidence type="ECO:0000256" key="6">
    <source>
        <dbReference type="ARBA" id="ARBA00040318"/>
    </source>
</evidence>
<dbReference type="GO" id="GO:0030855">
    <property type="term" value="P:epithelial cell differentiation"/>
    <property type="evidence" value="ECO:0007669"/>
    <property type="project" value="TreeGrafter"/>
</dbReference>
<evidence type="ECO:0000256" key="7">
    <source>
        <dbReference type="ARBA" id="ARBA00041717"/>
    </source>
</evidence>
<dbReference type="GO" id="GO:0005882">
    <property type="term" value="C:intermediate filament"/>
    <property type="evidence" value="ECO:0007669"/>
    <property type="project" value="UniProtKB-KW"/>
</dbReference>
<evidence type="ECO:0000256" key="8">
    <source>
        <dbReference type="ARBA" id="ARBA00042487"/>
    </source>
</evidence>
<keyword evidence="12" id="KW-1185">Reference proteome</keyword>
<evidence type="ECO:0000256" key="5">
    <source>
        <dbReference type="ARBA" id="ARBA00038712"/>
    </source>
</evidence>
<reference evidence="11" key="1">
    <citation type="submission" date="2025-08" db="UniProtKB">
        <authorList>
            <consortium name="Ensembl"/>
        </authorList>
    </citation>
    <scope>IDENTIFICATION</scope>
</reference>
<dbReference type="Gene3D" id="1.20.5.170">
    <property type="match status" value="1"/>
</dbReference>
<evidence type="ECO:0000313" key="11">
    <source>
        <dbReference type="Ensembl" id="ENSLLTP00000012810.1"/>
    </source>
</evidence>
<comment type="subunit">
    <text evidence="5">Heterotetramer of two type I and two type II keratins. Associates with KRT8.</text>
</comment>
<dbReference type="PANTHER" id="PTHR23239">
    <property type="entry name" value="INTERMEDIATE FILAMENT"/>
    <property type="match status" value="1"/>
</dbReference>
<feature type="domain" description="IF rod" evidence="10">
    <location>
        <begin position="1"/>
        <end position="122"/>
    </location>
</feature>
<proteinExistence type="inferred from homology"/>
<evidence type="ECO:0000259" key="10">
    <source>
        <dbReference type="PROSITE" id="PS51842"/>
    </source>
</evidence>
<accession>A0A8C5S482</accession>
<reference evidence="11" key="2">
    <citation type="submission" date="2025-09" db="UniProtKB">
        <authorList>
            <consortium name="Ensembl"/>
        </authorList>
    </citation>
    <scope>IDENTIFICATION</scope>
</reference>
<keyword evidence="3" id="KW-0175">Coiled coil</keyword>
<dbReference type="Pfam" id="PF00038">
    <property type="entry name" value="Filament"/>
    <property type="match status" value="1"/>
</dbReference>
<evidence type="ECO:0000256" key="1">
    <source>
        <dbReference type="ARBA" id="ARBA00022744"/>
    </source>
</evidence>